<dbReference type="Proteomes" id="UP000784880">
    <property type="component" value="Unassembled WGS sequence"/>
</dbReference>
<evidence type="ECO:0000313" key="1">
    <source>
        <dbReference type="EMBL" id="MBU9711420.1"/>
    </source>
</evidence>
<dbReference type="Pfam" id="PF25846">
    <property type="entry name" value="YmzB"/>
    <property type="match status" value="1"/>
</dbReference>
<organism evidence="1 2">
    <name type="scientific">Evansella tamaricis</name>
    <dbReference type="NCBI Taxonomy" id="2069301"/>
    <lineage>
        <taxon>Bacteria</taxon>
        <taxon>Bacillati</taxon>
        <taxon>Bacillota</taxon>
        <taxon>Bacilli</taxon>
        <taxon>Bacillales</taxon>
        <taxon>Bacillaceae</taxon>
        <taxon>Evansella</taxon>
    </lineage>
</organism>
<keyword evidence="2" id="KW-1185">Reference proteome</keyword>
<proteinExistence type="predicted"/>
<gene>
    <name evidence="1" type="ORF">KS419_06715</name>
</gene>
<sequence>MIHPIFELTEWLEGKKGNTILINKGEFLTGMQEISDSDQIKLFLDNVTIKTIERHDQDDYLADQELILYGDGKIISDEGEFDLPQSVYEIPLMGNLKMEHEDNGVLVTTERATYTIRSN</sequence>
<evidence type="ECO:0000313" key="2">
    <source>
        <dbReference type="Proteomes" id="UP000784880"/>
    </source>
</evidence>
<name>A0ABS6JDC6_9BACI</name>
<dbReference type="InterPro" id="IPR058926">
    <property type="entry name" value="YmzB-like"/>
</dbReference>
<protein>
    <submittedName>
        <fullName evidence="1">Uncharacterized protein</fullName>
    </submittedName>
</protein>
<dbReference type="RefSeq" id="WP_217065300.1">
    <property type="nucleotide sequence ID" value="NZ_JAHQCS010000072.1"/>
</dbReference>
<reference evidence="1 2" key="1">
    <citation type="submission" date="2021-06" db="EMBL/GenBank/DDBJ databases">
        <title>Bacillus sp. RD4P76, an endophyte from a halophyte.</title>
        <authorList>
            <person name="Sun J.-Q."/>
        </authorList>
    </citation>
    <scope>NUCLEOTIDE SEQUENCE [LARGE SCALE GENOMIC DNA]</scope>
    <source>
        <strain evidence="1 2">CGMCC 1.15917</strain>
    </source>
</reference>
<comment type="caution">
    <text evidence="1">The sequence shown here is derived from an EMBL/GenBank/DDBJ whole genome shotgun (WGS) entry which is preliminary data.</text>
</comment>
<accession>A0ABS6JDC6</accession>
<dbReference type="EMBL" id="JAHQCS010000072">
    <property type="protein sequence ID" value="MBU9711420.1"/>
    <property type="molecule type" value="Genomic_DNA"/>
</dbReference>